<proteinExistence type="predicted"/>
<gene>
    <name evidence="1" type="ORF">FpNV_088</name>
</gene>
<sequence length="90" mass="10564">MDIEENTSISLCILELNLEKQLILFDYQKLHSIGYDIGYNIITQKYSAIFSDKPIAENIAFVYCGYVPYKVLATFKKQKQRTIFSRKKKM</sequence>
<dbReference type="EMBL" id="PP955094">
    <property type="protein sequence ID" value="XCH39333.1"/>
    <property type="molecule type" value="Genomic_DNA"/>
</dbReference>
<evidence type="ECO:0000313" key="1">
    <source>
        <dbReference type="EMBL" id="XCH39333.1"/>
    </source>
</evidence>
<accession>A0AAU8GBN4</accession>
<protein>
    <submittedName>
        <fullName evidence="1">Uncharacterized protein</fullName>
    </submittedName>
</protein>
<name>A0AAU8GBN4_9VIRU</name>
<organism evidence="1">
    <name type="scientific">Faxonius propinquus nudivirus</name>
    <dbReference type="NCBI Taxonomy" id="3139431"/>
    <lineage>
        <taxon>Viruses</taxon>
        <taxon>Viruses incertae sedis</taxon>
        <taxon>Naldaviricetes</taxon>
        <taxon>Lefavirales</taxon>
        <taxon>Nudiviridae</taxon>
    </lineage>
</organism>
<reference evidence="1" key="1">
    <citation type="submission" date="2024-06" db="EMBL/GenBank/DDBJ databases">
        <title>North American crayfish harbour diverse members of the Nudiviridae.</title>
        <authorList>
            <person name="Stratton C."/>
            <person name="Bojko J."/>
        </authorList>
    </citation>
    <scope>NUCLEOTIDE SEQUENCE</scope>
    <source>
        <strain evidence="1">142H</strain>
    </source>
</reference>